<protein>
    <submittedName>
        <fullName evidence="1">Heat shock 70 kDa protein 12A</fullName>
    </submittedName>
</protein>
<proteinExistence type="predicted"/>
<sequence length="62" mass="6933">MILHNNESLNRETTLEASNGKHMKALEVFTYSIHYLYTRGFGGLSRKELVTKILATVTCSGS</sequence>
<keyword evidence="2" id="KW-1185">Reference proteome</keyword>
<evidence type="ECO:0000313" key="2">
    <source>
        <dbReference type="Proteomes" id="UP001163046"/>
    </source>
</evidence>
<gene>
    <name evidence="1" type="primary">HSPA12A_1</name>
    <name evidence="1" type="ORF">OS493_032631</name>
</gene>
<reference evidence="1" key="1">
    <citation type="submission" date="2023-01" db="EMBL/GenBank/DDBJ databases">
        <title>Genome assembly of the deep-sea coral Lophelia pertusa.</title>
        <authorList>
            <person name="Herrera S."/>
            <person name="Cordes E."/>
        </authorList>
    </citation>
    <scope>NUCLEOTIDE SEQUENCE</scope>
    <source>
        <strain evidence="1">USNM1676648</strain>
        <tissue evidence="1">Polyp</tissue>
    </source>
</reference>
<accession>A0A9W9YJB3</accession>
<name>A0A9W9YJB3_9CNID</name>
<evidence type="ECO:0000313" key="1">
    <source>
        <dbReference type="EMBL" id="KAJ7353760.1"/>
    </source>
</evidence>
<organism evidence="1 2">
    <name type="scientific">Desmophyllum pertusum</name>
    <dbReference type="NCBI Taxonomy" id="174260"/>
    <lineage>
        <taxon>Eukaryota</taxon>
        <taxon>Metazoa</taxon>
        <taxon>Cnidaria</taxon>
        <taxon>Anthozoa</taxon>
        <taxon>Hexacorallia</taxon>
        <taxon>Scleractinia</taxon>
        <taxon>Caryophylliina</taxon>
        <taxon>Caryophylliidae</taxon>
        <taxon>Desmophyllum</taxon>
    </lineage>
</organism>
<dbReference type="AlphaFoldDB" id="A0A9W9YJB3"/>
<keyword evidence="1" id="KW-0346">Stress response</keyword>
<comment type="caution">
    <text evidence="1">The sequence shown here is derived from an EMBL/GenBank/DDBJ whole genome shotgun (WGS) entry which is preliminary data.</text>
</comment>
<dbReference type="EMBL" id="MU827342">
    <property type="protein sequence ID" value="KAJ7353760.1"/>
    <property type="molecule type" value="Genomic_DNA"/>
</dbReference>
<dbReference type="Proteomes" id="UP001163046">
    <property type="component" value="Unassembled WGS sequence"/>
</dbReference>